<feature type="binding site" evidence="1">
    <location>
        <position position="18"/>
    </location>
    <ligand>
        <name>Zn(2+)</name>
        <dbReference type="ChEBI" id="CHEBI:29105"/>
        <note>catalytic</note>
    </ligand>
</feature>
<dbReference type="Gene3D" id="3.40.390.10">
    <property type="entry name" value="Collagenase (Catalytic Domain)"/>
    <property type="match status" value="1"/>
</dbReference>
<dbReference type="InterPro" id="IPR034035">
    <property type="entry name" value="Astacin-like_dom"/>
</dbReference>
<keyword evidence="1 2" id="KW-0482">Metalloprotease</keyword>
<dbReference type="EC" id="3.4.24.-" evidence="2"/>
<evidence type="ECO:0000313" key="4">
    <source>
        <dbReference type="Proteomes" id="UP000694865"/>
    </source>
</evidence>
<dbReference type="Proteomes" id="UP000694865">
    <property type="component" value="Unplaced"/>
</dbReference>
<dbReference type="Pfam" id="PF01400">
    <property type="entry name" value="Astacin"/>
    <property type="match status" value="1"/>
</dbReference>
<dbReference type="RefSeq" id="XP_006826045.1">
    <property type="nucleotide sequence ID" value="XM_006825982.1"/>
</dbReference>
<feature type="binding site" evidence="1">
    <location>
        <position position="22"/>
    </location>
    <ligand>
        <name>Zn(2+)</name>
        <dbReference type="ChEBI" id="CHEBI:29105"/>
        <note>catalytic</note>
    </ligand>
</feature>
<comment type="cofactor">
    <cofactor evidence="1 2">
        <name>Zn(2+)</name>
        <dbReference type="ChEBI" id="CHEBI:29105"/>
    </cofactor>
    <text evidence="1 2">Binds 1 zinc ion per subunit.</text>
</comment>
<evidence type="ECO:0000256" key="2">
    <source>
        <dbReference type="RuleBase" id="RU361183"/>
    </source>
</evidence>
<keyword evidence="1 2" id="KW-0378">Hydrolase</keyword>
<accession>A0ABM0N1A4</accession>
<protein>
    <recommendedName>
        <fullName evidence="2">Metalloendopeptidase</fullName>
        <ecNumber evidence="2">3.4.24.-</ecNumber>
    </recommendedName>
</protein>
<dbReference type="PRINTS" id="PR00480">
    <property type="entry name" value="ASTACIN"/>
</dbReference>
<keyword evidence="4" id="KW-1185">Reference proteome</keyword>
<gene>
    <name evidence="5" type="primary">LOC100366540</name>
</gene>
<dbReference type="SUPFAM" id="SSF55486">
    <property type="entry name" value="Metalloproteases ('zincins'), catalytic domain"/>
    <property type="match status" value="1"/>
</dbReference>
<sequence>MVLGAGLGSDVQMGVIAHEIGHAIGFWHEQSRPDRDNYVRINSANIEPGKENNFNKYDTGTANTYNVPYDIGSIMHYGEKYFSVNGQNTIDALNSDDQAKMGNRAGLTNADVTLAKLMYDCPECGAIRLVCRDLRVNANIKKI</sequence>
<dbReference type="PANTHER" id="PTHR10127:SF850">
    <property type="entry name" value="METALLOENDOPEPTIDASE"/>
    <property type="match status" value="1"/>
</dbReference>
<reference evidence="5" key="1">
    <citation type="submission" date="2025-08" db="UniProtKB">
        <authorList>
            <consortium name="RefSeq"/>
        </authorList>
    </citation>
    <scope>IDENTIFICATION</scope>
    <source>
        <tissue evidence="5">Testes</tissue>
    </source>
</reference>
<evidence type="ECO:0000259" key="3">
    <source>
        <dbReference type="PROSITE" id="PS51864"/>
    </source>
</evidence>
<comment type="caution">
    <text evidence="1">Lacks conserved residue(s) required for the propagation of feature annotation.</text>
</comment>
<dbReference type="PROSITE" id="PS51864">
    <property type="entry name" value="ASTACIN"/>
    <property type="match status" value="1"/>
</dbReference>
<dbReference type="PANTHER" id="PTHR10127">
    <property type="entry name" value="DISCOIDIN, CUB, EGF, LAMININ , AND ZINC METALLOPROTEASE DOMAIN CONTAINING"/>
    <property type="match status" value="1"/>
</dbReference>
<evidence type="ECO:0000256" key="1">
    <source>
        <dbReference type="PROSITE-ProRule" id="PRU01211"/>
    </source>
</evidence>
<dbReference type="InterPro" id="IPR001506">
    <property type="entry name" value="Peptidase_M12A"/>
</dbReference>
<proteinExistence type="predicted"/>
<dbReference type="InterPro" id="IPR024079">
    <property type="entry name" value="MetalloPept_cat_dom_sf"/>
</dbReference>
<dbReference type="CDD" id="cd04280">
    <property type="entry name" value="ZnMc_astacin_like"/>
    <property type="match status" value="1"/>
</dbReference>
<organism evidence="4 5">
    <name type="scientific">Saccoglossus kowalevskii</name>
    <name type="common">Acorn worm</name>
    <dbReference type="NCBI Taxonomy" id="10224"/>
    <lineage>
        <taxon>Eukaryota</taxon>
        <taxon>Metazoa</taxon>
        <taxon>Hemichordata</taxon>
        <taxon>Enteropneusta</taxon>
        <taxon>Harrimaniidae</taxon>
        <taxon>Saccoglossus</taxon>
    </lineage>
</organism>
<feature type="domain" description="Peptidase M12A" evidence="3">
    <location>
        <begin position="1"/>
        <end position="122"/>
    </location>
</feature>
<evidence type="ECO:0000313" key="5">
    <source>
        <dbReference type="RefSeq" id="XP_006826045.1"/>
    </source>
</evidence>
<feature type="active site" evidence="1">
    <location>
        <position position="19"/>
    </location>
</feature>
<dbReference type="GeneID" id="100366540"/>
<keyword evidence="1 2" id="KW-0479">Metal-binding</keyword>
<keyword evidence="1 2" id="KW-0862">Zinc</keyword>
<name>A0ABM0N1A4_SACKO</name>
<keyword evidence="1 2" id="KW-0645">Protease</keyword>
<feature type="binding site" evidence="1">
    <location>
        <position position="28"/>
    </location>
    <ligand>
        <name>Zn(2+)</name>
        <dbReference type="ChEBI" id="CHEBI:29105"/>
        <note>catalytic</note>
    </ligand>
</feature>